<accession>A0ACB7GQ31</accession>
<evidence type="ECO:0000313" key="1">
    <source>
        <dbReference type="EMBL" id="KAG8642482.1"/>
    </source>
</evidence>
<protein>
    <submittedName>
        <fullName evidence="1">Uncharacterized protein</fullName>
    </submittedName>
</protein>
<reference evidence="2" key="1">
    <citation type="journal article" date="2016" name="Nat. Biotechnol.">
        <title>Sequencing wild and cultivated cassava and related species reveals extensive interspecific hybridization and genetic diversity.</title>
        <authorList>
            <person name="Bredeson J.V."/>
            <person name="Lyons J.B."/>
            <person name="Prochnik S.E."/>
            <person name="Wu G.A."/>
            <person name="Ha C.M."/>
            <person name="Edsinger-Gonzales E."/>
            <person name="Grimwood J."/>
            <person name="Schmutz J."/>
            <person name="Rabbi I.Y."/>
            <person name="Egesi C."/>
            <person name="Nauluvula P."/>
            <person name="Lebot V."/>
            <person name="Ndunguru J."/>
            <person name="Mkamilo G."/>
            <person name="Bart R.S."/>
            <person name="Setter T.L."/>
            <person name="Gleadow R.M."/>
            <person name="Kulakow P."/>
            <person name="Ferguson M.E."/>
            <person name="Rounsley S."/>
            <person name="Rokhsar D.S."/>
        </authorList>
    </citation>
    <scope>NUCLEOTIDE SEQUENCE [LARGE SCALE GENOMIC DNA]</scope>
    <source>
        <strain evidence="2">cv. AM560-2</strain>
    </source>
</reference>
<sequence length="82" mass="9362">MCRARKLNDAKKLWSRIFENGLLPHAYTYSTMIKGFCSEGLLDEACKVFTGMKEGGYLPNGCWYFITISQAGDYTKSIATYW</sequence>
<organism evidence="1 2">
    <name type="scientific">Manihot esculenta</name>
    <name type="common">Cassava</name>
    <name type="synonym">Jatropha manihot</name>
    <dbReference type="NCBI Taxonomy" id="3983"/>
    <lineage>
        <taxon>Eukaryota</taxon>
        <taxon>Viridiplantae</taxon>
        <taxon>Streptophyta</taxon>
        <taxon>Embryophyta</taxon>
        <taxon>Tracheophyta</taxon>
        <taxon>Spermatophyta</taxon>
        <taxon>Magnoliopsida</taxon>
        <taxon>eudicotyledons</taxon>
        <taxon>Gunneridae</taxon>
        <taxon>Pentapetalae</taxon>
        <taxon>rosids</taxon>
        <taxon>fabids</taxon>
        <taxon>Malpighiales</taxon>
        <taxon>Euphorbiaceae</taxon>
        <taxon>Crotonoideae</taxon>
        <taxon>Manihoteae</taxon>
        <taxon>Manihot</taxon>
    </lineage>
</organism>
<gene>
    <name evidence="1" type="ORF">MANES_12G089446v8</name>
</gene>
<proteinExistence type="predicted"/>
<name>A0ACB7GQ31_MANES</name>
<keyword evidence="2" id="KW-1185">Reference proteome</keyword>
<dbReference type="EMBL" id="CM004398">
    <property type="protein sequence ID" value="KAG8642482.1"/>
    <property type="molecule type" value="Genomic_DNA"/>
</dbReference>
<dbReference type="Proteomes" id="UP000091857">
    <property type="component" value="Chromosome 12"/>
</dbReference>
<comment type="caution">
    <text evidence="1">The sequence shown here is derived from an EMBL/GenBank/DDBJ whole genome shotgun (WGS) entry which is preliminary data.</text>
</comment>
<evidence type="ECO:0000313" key="2">
    <source>
        <dbReference type="Proteomes" id="UP000091857"/>
    </source>
</evidence>